<dbReference type="PANTHER" id="PTHR32552">
    <property type="entry name" value="FERRICHROME IRON RECEPTOR-RELATED"/>
    <property type="match status" value="1"/>
</dbReference>
<evidence type="ECO:0000256" key="11">
    <source>
        <dbReference type="PROSITE-ProRule" id="PRU01360"/>
    </source>
</evidence>
<proteinExistence type="inferred from homology"/>
<evidence type="ECO:0000256" key="2">
    <source>
        <dbReference type="ARBA" id="ARBA00022448"/>
    </source>
</evidence>
<keyword evidence="2 11" id="KW-0813">Transport</keyword>
<dbReference type="GO" id="GO:0009279">
    <property type="term" value="C:cell outer membrane"/>
    <property type="evidence" value="ECO:0007669"/>
    <property type="project" value="UniProtKB-SubCell"/>
</dbReference>
<dbReference type="CDD" id="cd01347">
    <property type="entry name" value="ligand_gated_channel"/>
    <property type="match status" value="1"/>
</dbReference>
<keyword evidence="5 11" id="KW-0812">Transmembrane</keyword>
<evidence type="ECO:0000256" key="4">
    <source>
        <dbReference type="ARBA" id="ARBA00022496"/>
    </source>
</evidence>
<dbReference type="PANTHER" id="PTHR32552:SF81">
    <property type="entry name" value="TONB-DEPENDENT OUTER MEMBRANE RECEPTOR"/>
    <property type="match status" value="1"/>
</dbReference>
<feature type="chain" id="PRO_5028995022" evidence="13">
    <location>
        <begin position="32"/>
        <end position="746"/>
    </location>
</feature>
<evidence type="ECO:0000256" key="7">
    <source>
        <dbReference type="ARBA" id="ARBA00023065"/>
    </source>
</evidence>
<keyword evidence="6" id="KW-0408">Iron</keyword>
<comment type="subcellular location">
    <subcellularLocation>
        <location evidence="1 11">Cell outer membrane</location>
        <topology evidence="1 11">Multi-pass membrane protein</topology>
    </subcellularLocation>
</comment>
<dbReference type="GO" id="GO:0006826">
    <property type="term" value="P:iron ion transport"/>
    <property type="evidence" value="ECO:0007669"/>
    <property type="project" value="UniProtKB-KW"/>
</dbReference>
<organism evidence="16 17">
    <name type="scientific">Sandaracinobacteroides saxicola</name>
    <dbReference type="NCBI Taxonomy" id="2759707"/>
    <lineage>
        <taxon>Bacteria</taxon>
        <taxon>Pseudomonadati</taxon>
        <taxon>Pseudomonadota</taxon>
        <taxon>Alphaproteobacteria</taxon>
        <taxon>Sphingomonadales</taxon>
        <taxon>Sphingosinicellaceae</taxon>
        <taxon>Sandaracinobacteroides</taxon>
    </lineage>
</organism>
<evidence type="ECO:0000259" key="15">
    <source>
        <dbReference type="Pfam" id="PF07715"/>
    </source>
</evidence>
<keyword evidence="16" id="KW-0675">Receptor</keyword>
<dbReference type="InterPro" id="IPR036942">
    <property type="entry name" value="Beta-barrel_TonB_sf"/>
</dbReference>
<keyword evidence="8 12" id="KW-0798">TonB box</keyword>
<evidence type="ECO:0000256" key="3">
    <source>
        <dbReference type="ARBA" id="ARBA00022452"/>
    </source>
</evidence>
<evidence type="ECO:0000256" key="12">
    <source>
        <dbReference type="RuleBase" id="RU003357"/>
    </source>
</evidence>
<evidence type="ECO:0000256" key="1">
    <source>
        <dbReference type="ARBA" id="ARBA00004571"/>
    </source>
</evidence>
<keyword evidence="4" id="KW-0410">Iron transport</keyword>
<dbReference type="AlphaFoldDB" id="A0A7G5II97"/>
<dbReference type="InterPro" id="IPR039426">
    <property type="entry name" value="TonB-dep_rcpt-like"/>
</dbReference>
<evidence type="ECO:0000256" key="6">
    <source>
        <dbReference type="ARBA" id="ARBA00023004"/>
    </source>
</evidence>
<accession>A0A7G5II97</accession>
<sequence length="746" mass="80730">MTRFYRPIRIALLGCAALAAPLLAQTATAPADDEIIVTAERRAASVQDVPISITALSGSTLEAAGIRGTEQLSDLTPGLLVQRSVVGKISIRGIGNENYTIAGDPGVAVHSDGVYVARAAAGLFDLFDINRVEVLRGPQGTLYGRNATGGVINVIPNAPDADRFSAHLTGEYGNYNAVRVDGHINAPLGGGWALRVAALGSWRDGFTTNTNANARSRGFGDLDSKDVWAVRGQLGYDDGGPFTARLSVEHLEDRSNLPAYKYLNRPGALPNADFGGGATAFAPGNLRTVNQGFEPAIPGFTRGVGSKRSDFFLTRQTGVALHLGYDAGGVDVASITGYRKTRFNWFNDGDGADTFYVNYIQQDRNEQWSQELQLSSKGDGPLQWLLGGFYFRETGDSFIALPFTFGAGLPFYIAIDGTAKTSALAGYGEVRWQATDRLKLTIGGRYSHENRKSTYRYEINFGAPFVRTPSLDRDFNAFTPRFVIAYEASDSTNLYASVTRGFKSGGFNLLAVQPAFEPEKVWAYEAGVKLQTADRKFTLNANGFYYDYTNQQVGQIVNLQSVLTNAASSRIWGAEAEFTARPTEGLQVGGTLAYLDTKYRKFCTGDPTQPTAPVSPGCDAANPIDLKGNRLPRAPQWVLTAFVDYTAELGDAGKVNLRGDLRHQSDMFFTQFNRPLIAQGGTVTANASLTWTSANDRFSLGGFVQNLTNETYFTEVLESGAFNPQLVGQAYVAPPRTYGVRASVKF</sequence>
<reference evidence="16 17" key="1">
    <citation type="submission" date="2020-07" db="EMBL/GenBank/DDBJ databases">
        <title>Complete genome sequence for Sandaracinobacter sp. M6.</title>
        <authorList>
            <person name="Tang Y."/>
            <person name="Liu Q."/>
            <person name="Guo Z."/>
            <person name="Lei P."/>
            <person name="Huang B."/>
        </authorList>
    </citation>
    <scope>NUCLEOTIDE SEQUENCE [LARGE SCALE GENOMIC DNA]</scope>
    <source>
        <strain evidence="16 17">M6</strain>
    </source>
</reference>
<dbReference type="Pfam" id="PF07715">
    <property type="entry name" value="Plug"/>
    <property type="match status" value="1"/>
</dbReference>
<keyword evidence="17" id="KW-1185">Reference proteome</keyword>
<evidence type="ECO:0000256" key="9">
    <source>
        <dbReference type="ARBA" id="ARBA00023136"/>
    </source>
</evidence>
<evidence type="ECO:0000256" key="13">
    <source>
        <dbReference type="SAM" id="SignalP"/>
    </source>
</evidence>
<evidence type="ECO:0000256" key="10">
    <source>
        <dbReference type="ARBA" id="ARBA00023237"/>
    </source>
</evidence>
<keyword evidence="7" id="KW-0406">Ion transport</keyword>
<keyword evidence="9 11" id="KW-0472">Membrane</keyword>
<name>A0A7G5II97_9SPHN</name>
<dbReference type="PROSITE" id="PS52016">
    <property type="entry name" value="TONB_DEPENDENT_REC_3"/>
    <property type="match status" value="1"/>
</dbReference>
<dbReference type="EMBL" id="CP059851">
    <property type="protein sequence ID" value="QMW23089.1"/>
    <property type="molecule type" value="Genomic_DNA"/>
</dbReference>
<keyword evidence="13" id="KW-0732">Signal</keyword>
<dbReference type="Proteomes" id="UP000515292">
    <property type="component" value="Chromosome"/>
</dbReference>
<dbReference type="KEGG" id="sand:H3309_00795"/>
<keyword evidence="10 11" id="KW-0998">Cell outer membrane</keyword>
<feature type="domain" description="TonB-dependent receptor plug" evidence="15">
    <location>
        <begin position="46"/>
        <end position="151"/>
    </location>
</feature>
<feature type="domain" description="TonB-dependent receptor-like beta-barrel" evidence="14">
    <location>
        <begin position="282"/>
        <end position="707"/>
    </location>
</feature>
<keyword evidence="3 11" id="KW-1134">Transmembrane beta strand</keyword>
<evidence type="ECO:0000259" key="14">
    <source>
        <dbReference type="Pfam" id="PF00593"/>
    </source>
</evidence>
<dbReference type="RefSeq" id="WP_182296597.1">
    <property type="nucleotide sequence ID" value="NZ_CP059851.1"/>
</dbReference>
<feature type="signal peptide" evidence="13">
    <location>
        <begin position="1"/>
        <end position="31"/>
    </location>
</feature>
<comment type="similarity">
    <text evidence="11 12">Belongs to the TonB-dependent receptor family.</text>
</comment>
<evidence type="ECO:0000256" key="8">
    <source>
        <dbReference type="ARBA" id="ARBA00023077"/>
    </source>
</evidence>
<protein>
    <submittedName>
        <fullName evidence="16">TonB-dependent receptor</fullName>
    </submittedName>
</protein>
<gene>
    <name evidence="16" type="ORF">H3309_00795</name>
</gene>
<dbReference type="InterPro" id="IPR000531">
    <property type="entry name" value="Beta-barrel_TonB"/>
</dbReference>
<evidence type="ECO:0000313" key="16">
    <source>
        <dbReference type="EMBL" id="QMW23089.1"/>
    </source>
</evidence>
<dbReference type="Pfam" id="PF00593">
    <property type="entry name" value="TonB_dep_Rec_b-barrel"/>
    <property type="match status" value="1"/>
</dbReference>
<dbReference type="InterPro" id="IPR012910">
    <property type="entry name" value="Plug_dom"/>
</dbReference>
<dbReference type="SUPFAM" id="SSF56935">
    <property type="entry name" value="Porins"/>
    <property type="match status" value="1"/>
</dbReference>
<evidence type="ECO:0000313" key="17">
    <source>
        <dbReference type="Proteomes" id="UP000515292"/>
    </source>
</evidence>
<evidence type="ECO:0000256" key="5">
    <source>
        <dbReference type="ARBA" id="ARBA00022692"/>
    </source>
</evidence>
<dbReference type="Gene3D" id="2.40.170.20">
    <property type="entry name" value="TonB-dependent receptor, beta-barrel domain"/>
    <property type="match status" value="1"/>
</dbReference>